<protein>
    <submittedName>
        <fullName evidence="2">Uncharacterized protein</fullName>
    </submittedName>
</protein>
<evidence type="ECO:0000256" key="1">
    <source>
        <dbReference type="SAM" id="MobiDB-lite"/>
    </source>
</evidence>
<feature type="compositionally biased region" description="Basic and acidic residues" evidence="1">
    <location>
        <begin position="34"/>
        <end position="48"/>
    </location>
</feature>
<feature type="region of interest" description="Disordered" evidence="1">
    <location>
        <begin position="1"/>
        <end position="55"/>
    </location>
</feature>
<organism evidence="2 3">
    <name type="scientific">Orbilia blumenaviensis</name>
    <dbReference type="NCBI Taxonomy" id="1796055"/>
    <lineage>
        <taxon>Eukaryota</taxon>
        <taxon>Fungi</taxon>
        <taxon>Dikarya</taxon>
        <taxon>Ascomycota</taxon>
        <taxon>Pezizomycotina</taxon>
        <taxon>Orbiliomycetes</taxon>
        <taxon>Orbiliales</taxon>
        <taxon>Orbiliaceae</taxon>
        <taxon>Orbilia</taxon>
    </lineage>
</organism>
<feature type="compositionally biased region" description="Basic and acidic residues" evidence="1">
    <location>
        <begin position="17"/>
        <end position="27"/>
    </location>
</feature>
<feature type="compositionally biased region" description="Basic and acidic residues" evidence="1">
    <location>
        <begin position="1"/>
        <end position="10"/>
    </location>
</feature>
<dbReference type="AlphaFoldDB" id="A0AAV9U9H4"/>
<evidence type="ECO:0000313" key="3">
    <source>
        <dbReference type="Proteomes" id="UP001373714"/>
    </source>
</evidence>
<dbReference type="EMBL" id="JAVHNS010000014">
    <property type="protein sequence ID" value="KAK6335980.1"/>
    <property type="molecule type" value="Genomic_DNA"/>
</dbReference>
<proteinExistence type="predicted"/>
<comment type="caution">
    <text evidence="2">The sequence shown here is derived from an EMBL/GenBank/DDBJ whole genome shotgun (WGS) entry which is preliminary data.</text>
</comment>
<evidence type="ECO:0000313" key="2">
    <source>
        <dbReference type="EMBL" id="KAK6335980.1"/>
    </source>
</evidence>
<reference evidence="2 3" key="1">
    <citation type="submission" date="2019-10" db="EMBL/GenBank/DDBJ databases">
        <authorList>
            <person name="Palmer J.M."/>
        </authorList>
    </citation>
    <scope>NUCLEOTIDE SEQUENCE [LARGE SCALE GENOMIC DNA]</scope>
    <source>
        <strain evidence="2 3">TWF730</strain>
    </source>
</reference>
<name>A0AAV9U9H4_9PEZI</name>
<sequence>MEPAEEKERQGSNQEMKLNDDHKHDIDGDTQMIEADKEEKDQHEERRQFPSGRSGLWGYGFGIRRRVHGDF</sequence>
<keyword evidence="3" id="KW-1185">Reference proteome</keyword>
<gene>
    <name evidence="2" type="ORF">TWF730_003353</name>
</gene>
<dbReference type="Proteomes" id="UP001373714">
    <property type="component" value="Unassembled WGS sequence"/>
</dbReference>
<accession>A0AAV9U9H4</accession>